<keyword evidence="1" id="KW-0812">Transmembrane</keyword>
<dbReference type="RefSeq" id="WP_340763783.1">
    <property type="nucleotide sequence ID" value="NZ_JBEPME010000001.1"/>
</dbReference>
<accession>A0ABV2K5V1</accession>
<proteinExistence type="predicted"/>
<protein>
    <submittedName>
        <fullName evidence="2">Uncharacterized protein</fullName>
    </submittedName>
</protein>
<organism evidence="2 3">
    <name type="scientific">Sporosarcina psychrophila</name>
    <name type="common">Bacillus psychrophilus</name>
    <dbReference type="NCBI Taxonomy" id="1476"/>
    <lineage>
        <taxon>Bacteria</taxon>
        <taxon>Bacillati</taxon>
        <taxon>Bacillota</taxon>
        <taxon>Bacilli</taxon>
        <taxon>Bacillales</taxon>
        <taxon>Caryophanaceae</taxon>
        <taxon>Sporosarcina</taxon>
    </lineage>
</organism>
<name>A0ABV2K5V1_SPOPS</name>
<sequence length="154" mass="16609">MILFGLFLLVLSSLLGVYMYALFYKLRFGISDRLRFTVTLAAGQITSFVIAITLYLVFPMDFTVICTINLWIGIVIGTQFSSVVKKQSVLAGFFNGGVAAIMGTMVGAISFDPTLCGLPASTLTLQNTGIAVGIFGLLLLCATTLLVRFSLMKK</sequence>
<feature type="transmembrane region" description="Helical" evidence="1">
    <location>
        <begin position="89"/>
        <end position="110"/>
    </location>
</feature>
<evidence type="ECO:0000313" key="3">
    <source>
        <dbReference type="Proteomes" id="UP001549104"/>
    </source>
</evidence>
<feature type="transmembrane region" description="Helical" evidence="1">
    <location>
        <begin position="130"/>
        <end position="151"/>
    </location>
</feature>
<feature type="transmembrane region" description="Helical" evidence="1">
    <location>
        <begin position="36"/>
        <end position="56"/>
    </location>
</feature>
<comment type="caution">
    <text evidence="2">The sequence shown here is derived from an EMBL/GenBank/DDBJ whole genome shotgun (WGS) entry which is preliminary data.</text>
</comment>
<dbReference type="EMBL" id="JBEPME010000001">
    <property type="protein sequence ID" value="MET3656450.1"/>
    <property type="molecule type" value="Genomic_DNA"/>
</dbReference>
<dbReference type="Proteomes" id="UP001549104">
    <property type="component" value="Unassembled WGS sequence"/>
</dbReference>
<evidence type="ECO:0000256" key="1">
    <source>
        <dbReference type="SAM" id="Phobius"/>
    </source>
</evidence>
<gene>
    <name evidence="2" type="ORF">ABIC55_001534</name>
</gene>
<keyword evidence="3" id="KW-1185">Reference proteome</keyword>
<evidence type="ECO:0000313" key="2">
    <source>
        <dbReference type="EMBL" id="MET3656450.1"/>
    </source>
</evidence>
<keyword evidence="1" id="KW-0472">Membrane</keyword>
<feature type="transmembrane region" description="Helical" evidence="1">
    <location>
        <begin position="62"/>
        <end position="82"/>
    </location>
</feature>
<feature type="transmembrane region" description="Helical" evidence="1">
    <location>
        <begin position="6"/>
        <end position="24"/>
    </location>
</feature>
<keyword evidence="1" id="KW-1133">Transmembrane helix</keyword>
<reference evidence="2 3" key="1">
    <citation type="submission" date="2024-06" db="EMBL/GenBank/DDBJ databases">
        <title>Sorghum-associated microbial communities from plants grown in Nebraska, USA.</title>
        <authorList>
            <person name="Schachtman D."/>
        </authorList>
    </citation>
    <scope>NUCLEOTIDE SEQUENCE [LARGE SCALE GENOMIC DNA]</scope>
    <source>
        <strain evidence="2 3">1288</strain>
    </source>
</reference>